<dbReference type="AlphaFoldDB" id="A0ABD5U6F1"/>
<organism evidence="1 2">
    <name type="scientific">Halopelagius fulvigenes</name>
    <dbReference type="NCBI Taxonomy" id="1198324"/>
    <lineage>
        <taxon>Archaea</taxon>
        <taxon>Methanobacteriati</taxon>
        <taxon>Methanobacteriota</taxon>
        <taxon>Stenosarchaea group</taxon>
        <taxon>Halobacteria</taxon>
        <taxon>Halobacteriales</taxon>
        <taxon>Haloferacaceae</taxon>
    </lineage>
</organism>
<name>A0ABD5U6F1_9EURY</name>
<evidence type="ECO:0000313" key="2">
    <source>
        <dbReference type="Proteomes" id="UP001596408"/>
    </source>
</evidence>
<dbReference type="EMBL" id="JBHSXH010000015">
    <property type="protein sequence ID" value="MFC6826668.1"/>
    <property type="molecule type" value="Genomic_DNA"/>
</dbReference>
<dbReference type="RefSeq" id="WP_379698623.1">
    <property type="nucleotide sequence ID" value="NZ_JBHSXH010000015.1"/>
</dbReference>
<comment type="caution">
    <text evidence="1">The sequence shown here is derived from an EMBL/GenBank/DDBJ whole genome shotgun (WGS) entry which is preliminary data.</text>
</comment>
<dbReference type="PIRSF" id="PIRSF015877">
    <property type="entry name" value="UCP015877"/>
    <property type="match status" value="1"/>
</dbReference>
<gene>
    <name evidence="1" type="ORF">ACFQEV_16960</name>
</gene>
<dbReference type="PANTHER" id="PTHR42195">
    <property type="entry name" value="UCP015877 FAMILY PROTEIN"/>
    <property type="match status" value="1"/>
</dbReference>
<accession>A0ABD5U6F1</accession>
<dbReference type="Proteomes" id="UP001596408">
    <property type="component" value="Unassembled WGS sequence"/>
</dbReference>
<reference evidence="1 2" key="1">
    <citation type="journal article" date="2019" name="Int. J. Syst. Evol. Microbiol.">
        <title>The Global Catalogue of Microorganisms (GCM) 10K type strain sequencing project: providing services to taxonomists for standard genome sequencing and annotation.</title>
        <authorList>
            <consortium name="The Broad Institute Genomics Platform"/>
            <consortium name="The Broad Institute Genome Sequencing Center for Infectious Disease"/>
            <person name="Wu L."/>
            <person name="Ma J."/>
        </authorList>
    </citation>
    <scope>NUCLEOTIDE SEQUENCE [LARGE SCALE GENOMIC DNA]</scope>
    <source>
        <strain evidence="1 2">YIM 94188</strain>
    </source>
</reference>
<dbReference type="InterPro" id="IPR012041">
    <property type="entry name" value="Znf_CPxCG-like"/>
</dbReference>
<proteinExistence type="predicted"/>
<keyword evidence="2" id="KW-1185">Reference proteome</keyword>
<sequence length="216" mass="24279">MSTPQDRVAVACPSCSPEEPTVHEVLKPGGHATVRCTECSHVHKVRIEEEREVQRDVIVSQDRESFKTTVDAPAEETIAVGEEFIVDTEEAIMLVRITGIEVGPEQRTESAEVEDVTTIWTRAVDNVSVNVTVNPKDGKHDKTRSFKVHVPGDYEFVVGETEEFGDEKFTVKALHVREDAPEYRHGKLDHDGDMVYAKDLNRLYGRDETSTAWSAW</sequence>
<dbReference type="PANTHER" id="PTHR42195:SF1">
    <property type="entry name" value="ZINC FINGER PROTEIN"/>
    <property type="match status" value="1"/>
</dbReference>
<evidence type="ECO:0000313" key="1">
    <source>
        <dbReference type="EMBL" id="MFC6826668.1"/>
    </source>
</evidence>
<dbReference type="Pfam" id="PF19769">
    <property type="entry name" value="CPxCG_zf"/>
    <property type="match status" value="1"/>
</dbReference>
<protein>
    <submittedName>
        <fullName evidence="1">HVO_0476 family zinc finger protein</fullName>
    </submittedName>
</protein>